<gene>
    <name evidence="5" type="ORF">NCTC10126_00358</name>
    <name evidence="4" type="ORF">NPA07_00525</name>
</gene>
<dbReference type="Pfam" id="PF12850">
    <property type="entry name" value="Metallophos_2"/>
    <property type="match status" value="1"/>
</dbReference>
<organism evidence="5 6">
    <name type="scientific">Mycoplasmopsis caviae</name>
    <dbReference type="NCBI Taxonomy" id="55603"/>
    <lineage>
        <taxon>Bacteria</taxon>
        <taxon>Bacillati</taxon>
        <taxon>Mycoplasmatota</taxon>
        <taxon>Mycoplasmoidales</taxon>
        <taxon>Metamycoplasmataceae</taxon>
        <taxon>Mycoplasmopsis</taxon>
    </lineage>
</organism>
<keyword evidence="7" id="KW-1185">Reference proteome</keyword>
<dbReference type="EMBL" id="CP101806">
    <property type="protein sequence ID" value="UUD35350.1"/>
    <property type="molecule type" value="Genomic_DNA"/>
</dbReference>
<dbReference type="GO" id="GO:0016787">
    <property type="term" value="F:hydrolase activity"/>
    <property type="evidence" value="ECO:0007669"/>
    <property type="project" value="UniProtKB-UniRule"/>
</dbReference>
<evidence type="ECO:0000313" key="4">
    <source>
        <dbReference type="EMBL" id="UUD35350.1"/>
    </source>
</evidence>
<dbReference type="InterPro" id="IPR024654">
    <property type="entry name" value="Calcineurin-like_PHP_lpxH"/>
</dbReference>
<comment type="similarity">
    <text evidence="1 2">Belongs to the metallophosphoesterase superfamily. YfcE family.</text>
</comment>
<dbReference type="EC" id="3.1.4.-" evidence="2"/>
<dbReference type="SUPFAM" id="SSF56300">
    <property type="entry name" value="Metallo-dependent phosphatases"/>
    <property type="match status" value="1"/>
</dbReference>
<reference evidence="5 6" key="1">
    <citation type="submission" date="2018-12" db="EMBL/GenBank/DDBJ databases">
        <authorList>
            <consortium name="Pathogen Informatics"/>
        </authorList>
    </citation>
    <scope>NUCLEOTIDE SEQUENCE [LARGE SCALE GENOMIC DNA]</scope>
    <source>
        <strain evidence="5 6">NCTC10126</strain>
    </source>
</reference>
<dbReference type="EMBL" id="UZVY01000001">
    <property type="protein sequence ID" value="VDR41870.1"/>
    <property type="molecule type" value="Genomic_DNA"/>
</dbReference>
<keyword evidence="2" id="KW-0479">Metal-binding</keyword>
<evidence type="ECO:0000256" key="1">
    <source>
        <dbReference type="ARBA" id="ARBA00008950"/>
    </source>
</evidence>
<dbReference type="Gene3D" id="3.60.21.10">
    <property type="match status" value="1"/>
</dbReference>
<dbReference type="GO" id="GO:0046872">
    <property type="term" value="F:metal ion binding"/>
    <property type="evidence" value="ECO:0007669"/>
    <property type="project" value="UniProtKB-KW"/>
</dbReference>
<comment type="cofactor">
    <cofactor evidence="2">
        <name>a divalent metal cation</name>
        <dbReference type="ChEBI" id="CHEBI:60240"/>
    </cofactor>
</comment>
<evidence type="ECO:0000313" key="5">
    <source>
        <dbReference type="EMBL" id="VDR41870.1"/>
    </source>
</evidence>
<name>A0A3P8MDI5_9BACT</name>
<evidence type="ECO:0000313" key="7">
    <source>
        <dbReference type="Proteomes" id="UP001058569"/>
    </source>
</evidence>
<proteinExistence type="inferred from homology"/>
<dbReference type="NCBIfam" id="TIGR00040">
    <property type="entry name" value="yfcE"/>
    <property type="match status" value="1"/>
</dbReference>
<evidence type="ECO:0000259" key="3">
    <source>
        <dbReference type="Pfam" id="PF12850"/>
    </source>
</evidence>
<dbReference type="InterPro" id="IPR029052">
    <property type="entry name" value="Metallo-depent_PP-like"/>
</dbReference>
<dbReference type="Proteomes" id="UP000280036">
    <property type="component" value="Unassembled WGS sequence"/>
</dbReference>
<protein>
    <recommendedName>
        <fullName evidence="2">Phosphoesterase</fullName>
        <ecNumber evidence="2">3.1.4.-</ecNumber>
    </recommendedName>
</protein>
<reference evidence="4" key="2">
    <citation type="submission" date="2022-07" db="EMBL/GenBank/DDBJ databases">
        <title>Complete genome of Mycoplasma caviae type strain G122.</title>
        <authorList>
            <person name="Spergser J."/>
        </authorList>
    </citation>
    <scope>NUCLEOTIDE SEQUENCE</scope>
    <source>
        <strain evidence="4">G122</strain>
    </source>
</reference>
<keyword evidence="5" id="KW-0378">Hydrolase</keyword>
<evidence type="ECO:0000256" key="2">
    <source>
        <dbReference type="RuleBase" id="RU362039"/>
    </source>
</evidence>
<sequence length="174" mass="20342">MMNRVTKILVLSDIHGNIDIVNYILKNESYEYAISCGDHLLPKEYMNSNFDFCVDGNNDIYYDESYLKSPSLDFEIEGYKFHIEHGHMQGDYNLLKSPKELFEQVKALDFDFFLYGHSHFPINYYDKATKRYLINPGSTTLPRWGSKPSYVIIELKNNKEYGNVSIIPKEVTIK</sequence>
<dbReference type="InterPro" id="IPR000979">
    <property type="entry name" value="Phosphodiesterase_MJ0936/Vps29"/>
</dbReference>
<dbReference type="Proteomes" id="UP001058569">
    <property type="component" value="Chromosome"/>
</dbReference>
<dbReference type="AlphaFoldDB" id="A0A3P8MDI5"/>
<feature type="domain" description="Calcineurin-like phosphoesterase" evidence="3">
    <location>
        <begin position="7"/>
        <end position="157"/>
    </location>
</feature>
<evidence type="ECO:0000313" key="6">
    <source>
        <dbReference type="Proteomes" id="UP000280036"/>
    </source>
</evidence>
<dbReference type="RefSeq" id="WP_235659534.1">
    <property type="nucleotide sequence ID" value="NZ_CP101806.1"/>
</dbReference>
<accession>A0A3P8MDI5</accession>